<evidence type="ECO:0000313" key="3">
    <source>
        <dbReference type="Proteomes" id="UP000092993"/>
    </source>
</evidence>
<organism evidence="2 3">
    <name type="scientific">Grifola frondosa</name>
    <name type="common">Maitake</name>
    <name type="synonym">Polyporus frondosus</name>
    <dbReference type="NCBI Taxonomy" id="5627"/>
    <lineage>
        <taxon>Eukaryota</taxon>
        <taxon>Fungi</taxon>
        <taxon>Dikarya</taxon>
        <taxon>Basidiomycota</taxon>
        <taxon>Agaricomycotina</taxon>
        <taxon>Agaricomycetes</taxon>
        <taxon>Polyporales</taxon>
        <taxon>Grifolaceae</taxon>
        <taxon>Grifola</taxon>
    </lineage>
</organism>
<reference evidence="2 3" key="1">
    <citation type="submission" date="2016-03" db="EMBL/GenBank/DDBJ databases">
        <title>Whole genome sequencing of Grifola frondosa 9006-11.</title>
        <authorList>
            <person name="Min B."/>
            <person name="Park H."/>
            <person name="Kim J.-G."/>
            <person name="Cho H."/>
            <person name="Oh Y.-L."/>
            <person name="Kong W.-S."/>
            <person name="Choi I.-G."/>
        </authorList>
    </citation>
    <scope>NUCLEOTIDE SEQUENCE [LARGE SCALE GENOMIC DNA]</scope>
    <source>
        <strain evidence="2 3">9006-11</strain>
    </source>
</reference>
<dbReference type="AlphaFoldDB" id="A0A1C7MDE7"/>
<keyword evidence="3" id="KW-1185">Reference proteome</keyword>
<gene>
    <name evidence="2" type="ORF">A0H81_05610</name>
</gene>
<dbReference type="EMBL" id="LUGG01000005">
    <property type="protein sequence ID" value="OBZ74637.1"/>
    <property type="molecule type" value="Genomic_DNA"/>
</dbReference>
<dbReference type="Proteomes" id="UP000092993">
    <property type="component" value="Unassembled WGS sequence"/>
</dbReference>
<feature type="region of interest" description="Disordered" evidence="1">
    <location>
        <begin position="64"/>
        <end position="112"/>
    </location>
</feature>
<name>A0A1C7MDE7_GRIFR</name>
<protein>
    <submittedName>
        <fullName evidence="2">Uncharacterized protein</fullName>
    </submittedName>
</protein>
<accession>A0A1C7MDE7</accession>
<sequence length="154" mass="17256">MDSDHSAAMLNAQRMARKTFRAVHYASRTTRRITRPPPLGHAAQRMAEKTFHAIRYASRILAGPLQGDSNTRSLRSSRASHIQACPTTLMASTKPTQRTLTNKRPPDALEQNESDECGLIVTKCSVQRNLDVCAQRRHEARARNISPLARQSPR</sequence>
<evidence type="ECO:0000256" key="1">
    <source>
        <dbReference type="SAM" id="MobiDB-lite"/>
    </source>
</evidence>
<evidence type="ECO:0000313" key="2">
    <source>
        <dbReference type="EMBL" id="OBZ74637.1"/>
    </source>
</evidence>
<comment type="caution">
    <text evidence="2">The sequence shown here is derived from an EMBL/GenBank/DDBJ whole genome shotgun (WGS) entry which is preliminary data.</text>
</comment>
<feature type="compositionally biased region" description="Polar residues" evidence="1">
    <location>
        <begin position="67"/>
        <end position="102"/>
    </location>
</feature>
<proteinExistence type="predicted"/>